<keyword evidence="5" id="KW-0812">Transmembrane</keyword>
<feature type="repeat" description="ANK" evidence="3">
    <location>
        <begin position="107"/>
        <end position="139"/>
    </location>
</feature>
<evidence type="ECO:0000256" key="3">
    <source>
        <dbReference type="PROSITE-ProRule" id="PRU00023"/>
    </source>
</evidence>
<feature type="region of interest" description="Disordered" evidence="4">
    <location>
        <begin position="166"/>
        <end position="195"/>
    </location>
</feature>
<keyword evidence="5" id="KW-1133">Transmembrane helix</keyword>
<accession>A0A813GEC5</accession>
<dbReference type="SUPFAM" id="SSF48403">
    <property type="entry name" value="Ankyrin repeat"/>
    <property type="match status" value="1"/>
</dbReference>
<organism evidence="6 7">
    <name type="scientific">Polarella glacialis</name>
    <name type="common">Dinoflagellate</name>
    <dbReference type="NCBI Taxonomy" id="89957"/>
    <lineage>
        <taxon>Eukaryota</taxon>
        <taxon>Sar</taxon>
        <taxon>Alveolata</taxon>
        <taxon>Dinophyceae</taxon>
        <taxon>Suessiales</taxon>
        <taxon>Suessiaceae</taxon>
        <taxon>Polarella</taxon>
    </lineage>
</organism>
<keyword evidence="5" id="KW-0472">Membrane</keyword>
<protein>
    <submittedName>
        <fullName evidence="6">Uncharacterized protein</fullName>
    </submittedName>
</protein>
<feature type="transmembrane region" description="Helical" evidence="5">
    <location>
        <begin position="224"/>
        <end position="246"/>
    </location>
</feature>
<evidence type="ECO:0000256" key="4">
    <source>
        <dbReference type="SAM" id="MobiDB-lite"/>
    </source>
</evidence>
<dbReference type="InterPro" id="IPR002110">
    <property type="entry name" value="Ankyrin_rpt"/>
</dbReference>
<dbReference type="AlphaFoldDB" id="A0A813GEC5"/>
<evidence type="ECO:0000256" key="5">
    <source>
        <dbReference type="SAM" id="Phobius"/>
    </source>
</evidence>
<name>A0A813GEC5_POLGL</name>
<gene>
    <name evidence="6" type="ORF">PGLA1383_LOCUS42241</name>
</gene>
<evidence type="ECO:0000256" key="1">
    <source>
        <dbReference type="ARBA" id="ARBA00022737"/>
    </source>
</evidence>
<feature type="compositionally biased region" description="Gly residues" evidence="4">
    <location>
        <begin position="185"/>
        <end position="195"/>
    </location>
</feature>
<sequence length="249" mass="26715">MAAFFETSILHFRRVVKPVRRKDADNFVLDETDDFRTAVCSGKTDVVKDMLAAVSKEDAQTWACGALDDADGRTALHHAISAPEQEQIQMIRLLGAQRADPNAAGPDGVTPLHLAAQRGSKFVIRTLLCARADNQKQAADGRTAVDFAKYNPSPVEAFEVVGWPGTGPELKPLEPKKAPGKSASGSGGAAEGTGQGPLMAYEAFEEKNGYKAVSEEPAPPWSSLTWPLLAAAIWFGLLSMVVAHVIRYV</sequence>
<dbReference type="EMBL" id="CAJNNV010028614">
    <property type="protein sequence ID" value="CAE8625214.1"/>
    <property type="molecule type" value="Genomic_DNA"/>
</dbReference>
<dbReference type="PROSITE" id="PS50088">
    <property type="entry name" value="ANK_REPEAT"/>
    <property type="match status" value="2"/>
</dbReference>
<keyword evidence="2 3" id="KW-0040">ANK repeat</keyword>
<evidence type="ECO:0000313" key="7">
    <source>
        <dbReference type="Proteomes" id="UP000654075"/>
    </source>
</evidence>
<feature type="repeat" description="ANK" evidence="3">
    <location>
        <begin position="71"/>
        <end position="106"/>
    </location>
</feature>
<reference evidence="6" key="1">
    <citation type="submission" date="2021-02" db="EMBL/GenBank/DDBJ databases">
        <authorList>
            <person name="Dougan E. K."/>
            <person name="Rhodes N."/>
            <person name="Thang M."/>
            <person name="Chan C."/>
        </authorList>
    </citation>
    <scope>NUCLEOTIDE SEQUENCE</scope>
</reference>
<dbReference type="OrthoDB" id="539213at2759"/>
<evidence type="ECO:0000313" key="6">
    <source>
        <dbReference type="EMBL" id="CAE8625214.1"/>
    </source>
</evidence>
<keyword evidence="1" id="KW-0677">Repeat</keyword>
<dbReference type="PANTHER" id="PTHR24161:SF85">
    <property type="entry name" value="PALMITOYLTRANSFERASE HIP14"/>
    <property type="match status" value="1"/>
</dbReference>
<dbReference type="SMART" id="SM00248">
    <property type="entry name" value="ANK"/>
    <property type="match status" value="2"/>
</dbReference>
<proteinExistence type="predicted"/>
<dbReference type="InterPro" id="IPR036770">
    <property type="entry name" value="Ankyrin_rpt-contain_sf"/>
</dbReference>
<dbReference type="PANTHER" id="PTHR24161">
    <property type="entry name" value="ANK_REP_REGION DOMAIN-CONTAINING PROTEIN-RELATED"/>
    <property type="match status" value="1"/>
</dbReference>
<dbReference type="Gene3D" id="1.25.40.20">
    <property type="entry name" value="Ankyrin repeat-containing domain"/>
    <property type="match status" value="1"/>
</dbReference>
<evidence type="ECO:0000256" key="2">
    <source>
        <dbReference type="ARBA" id="ARBA00023043"/>
    </source>
</evidence>
<dbReference type="Proteomes" id="UP000654075">
    <property type="component" value="Unassembled WGS sequence"/>
</dbReference>
<keyword evidence="7" id="KW-1185">Reference proteome</keyword>
<dbReference type="PROSITE" id="PS50297">
    <property type="entry name" value="ANK_REP_REGION"/>
    <property type="match status" value="1"/>
</dbReference>
<comment type="caution">
    <text evidence="6">The sequence shown here is derived from an EMBL/GenBank/DDBJ whole genome shotgun (WGS) entry which is preliminary data.</text>
</comment>
<dbReference type="Pfam" id="PF12796">
    <property type="entry name" value="Ank_2"/>
    <property type="match status" value="1"/>
</dbReference>